<name>A0A0U2TJH4_9CAUD</name>
<gene>
    <name evidence="1" type="ORF">JMPW1_078</name>
</gene>
<reference evidence="1 2" key="1">
    <citation type="submission" date="2015-11" db="EMBL/GenBank/DDBJ databases">
        <title>Genomic identification of Escherichia phage JMPW1.</title>
        <authorList>
            <person name="Wang J."/>
            <person name="Lu S."/>
            <person name="Shen M."/>
            <person name="Zhu H."/>
            <person name="Le S."/>
            <person name="Li G."/>
            <person name="Tan Y."/>
            <person name="Zhao X."/>
            <person name="Shen W."/>
            <person name="Guo K."/>
            <person name="Yang Y."/>
            <person name="Li S."/>
            <person name="Li M."/>
            <person name="Zhu J."/>
            <person name="Rao X."/>
            <person name="Hu F."/>
        </authorList>
    </citation>
    <scope>NUCLEOTIDE SEQUENCE [LARGE SCALE GENOMIC DNA]</scope>
</reference>
<dbReference type="EMBL" id="KU194206">
    <property type="protein sequence ID" value="ALT58282.1"/>
    <property type="molecule type" value="Genomic_DNA"/>
</dbReference>
<accession>A0A0U2TJH4</accession>
<dbReference type="Proteomes" id="UP000221324">
    <property type="component" value="Segment"/>
</dbReference>
<protein>
    <submittedName>
        <fullName evidence="1">Uncharacterized protein</fullName>
    </submittedName>
</protein>
<evidence type="ECO:0000313" key="2">
    <source>
        <dbReference type="Proteomes" id="UP000221324"/>
    </source>
</evidence>
<proteinExistence type="predicted"/>
<dbReference type="OrthoDB" id="35373at10239"/>
<sequence>MEPEFECTVRCVSVSTDSFTNQSVYEIYLIDGGYFATDNHQNQIGVFRSMNKIGRFLTNSGQTVFQEVTK</sequence>
<organism evidence="1 2">
    <name type="scientific">Escherichia phage JMPW1</name>
    <dbReference type="NCBI Taxonomy" id="1772219"/>
    <lineage>
        <taxon>Viruses</taxon>
        <taxon>Duplodnaviria</taxon>
        <taxon>Heunggongvirae</taxon>
        <taxon>Uroviricota</taxon>
        <taxon>Caudoviricetes</taxon>
        <taxon>Drexlerviridae</taxon>
        <taxon>Tunavirinae</taxon>
        <taxon>Tunavirus</taxon>
        <taxon>Tunavirus JMPW1</taxon>
    </lineage>
</organism>
<keyword evidence="2" id="KW-1185">Reference proteome</keyword>
<evidence type="ECO:0000313" key="1">
    <source>
        <dbReference type="EMBL" id="ALT58282.1"/>
    </source>
</evidence>